<organism evidence="2 3">
    <name type="scientific">Paractinoplanes brasiliensis</name>
    <dbReference type="NCBI Taxonomy" id="52695"/>
    <lineage>
        <taxon>Bacteria</taxon>
        <taxon>Bacillati</taxon>
        <taxon>Actinomycetota</taxon>
        <taxon>Actinomycetes</taxon>
        <taxon>Micromonosporales</taxon>
        <taxon>Micromonosporaceae</taxon>
        <taxon>Paractinoplanes</taxon>
    </lineage>
</organism>
<dbReference type="InterPro" id="IPR013656">
    <property type="entry name" value="PAS_4"/>
</dbReference>
<feature type="domain" description="PAS" evidence="1">
    <location>
        <begin position="14"/>
        <end position="80"/>
    </location>
</feature>
<reference evidence="2 3" key="1">
    <citation type="submission" date="2019-03" db="EMBL/GenBank/DDBJ databases">
        <title>Sequencing the genomes of 1000 actinobacteria strains.</title>
        <authorList>
            <person name="Klenk H.-P."/>
        </authorList>
    </citation>
    <scope>NUCLEOTIDE SEQUENCE [LARGE SCALE GENOMIC DNA]</scope>
    <source>
        <strain evidence="2 3">DSM 43805</strain>
    </source>
</reference>
<dbReference type="SUPFAM" id="SSF55785">
    <property type="entry name" value="PYP-like sensor domain (PAS domain)"/>
    <property type="match status" value="1"/>
</dbReference>
<dbReference type="InterPro" id="IPR035965">
    <property type="entry name" value="PAS-like_dom_sf"/>
</dbReference>
<dbReference type="NCBIfam" id="TIGR00229">
    <property type="entry name" value="sensory_box"/>
    <property type="match status" value="1"/>
</dbReference>
<sequence>MRPQTSPATHTHAYAARSIFEWTGACLARLDPQLRLVTANMDFFQQFGGTPGERRGKSLLDLVHPGARERVRRRFAALASSDRSHFTDHVSGLSGRGRSFSGTLTGVASRNSHGEIDAILVVVKPDAVFQGLDSFAQPA</sequence>
<proteinExistence type="predicted"/>
<name>A0A4R6JE06_9ACTN</name>
<comment type="caution">
    <text evidence="2">The sequence shown here is derived from an EMBL/GenBank/DDBJ whole genome shotgun (WGS) entry which is preliminary data.</text>
</comment>
<evidence type="ECO:0000313" key="2">
    <source>
        <dbReference type="EMBL" id="TDO33201.1"/>
    </source>
</evidence>
<evidence type="ECO:0000313" key="3">
    <source>
        <dbReference type="Proteomes" id="UP000294901"/>
    </source>
</evidence>
<gene>
    <name evidence="2" type="ORF">C8E87_8688</name>
</gene>
<dbReference type="Gene3D" id="3.30.450.20">
    <property type="entry name" value="PAS domain"/>
    <property type="match status" value="1"/>
</dbReference>
<dbReference type="EMBL" id="SNWR01000002">
    <property type="protein sequence ID" value="TDO33201.1"/>
    <property type="molecule type" value="Genomic_DNA"/>
</dbReference>
<dbReference type="InterPro" id="IPR000014">
    <property type="entry name" value="PAS"/>
</dbReference>
<dbReference type="CDD" id="cd00130">
    <property type="entry name" value="PAS"/>
    <property type="match status" value="1"/>
</dbReference>
<dbReference type="AlphaFoldDB" id="A0A4R6JE06"/>
<evidence type="ECO:0000259" key="1">
    <source>
        <dbReference type="SMART" id="SM00091"/>
    </source>
</evidence>
<dbReference type="Pfam" id="PF08448">
    <property type="entry name" value="PAS_4"/>
    <property type="match status" value="1"/>
</dbReference>
<dbReference type="SMART" id="SM00091">
    <property type="entry name" value="PAS"/>
    <property type="match status" value="1"/>
</dbReference>
<keyword evidence="3" id="KW-1185">Reference proteome</keyword>
<dbReference type="RefSeq" id="WP_133879076.1">
    <property type="nucleotide sequence ID" value="NZ_BOMD01000117.1"/>
</dbReference>
<dbReference type="Proteomes" id="UP000294901">
    <property type="component" value="Unassembled WGS sequence"/>
</dbReference>
<accession>A0A4R6JE06</accession>
<protein>
    <submittedName>
        <fullName evidence="2">PAS domain S-box-containing protein</fullName>
    </submittedName>
</protein>